<keyword evidence="8" id="KW-1185">Reference proteome</keyword>
<dbReference type="InterPro" id="IPR047623">
    <property type="entry name" value="SatP"/>
</dbReference>
<dbReference type="PANTHER" id="PTHR30178:SF3">
    <property type="entry name" value="SUCCINATE-ACETATE_PROTON SYMPORTER SATP"/>
    <property type="match status" value="1"/>
</dbReference>
<feature type="transmembrane region" description="Helical" evidence="6">
    <location>
        <begin position="156"/>
        <end position="178"/>
    </location>
</feature>
<feature type="transmembrane region" description="Helical" evidence="6">
    <location>
        <begin position="184"/>
        <end position="205"/>
    </location>
</feature>
<evidence type="ECO:0000256" key="4">
    <source>
        <dbReference type="ARBA" id="ARBA00022989"/>
    </source>
</evidence>
<dbReference type="InterPro" id="IPR047622">
    <property type="entry name" value="GPR1_FUN34_YAAH"/>
</dbReference>
<evidence type="ECO:0000256" key="1">
    <source>
        <dbReference type="ARBA" id="ARBA00004141"/>
    </source>
</evidence>
<comment type="subcellular location">
    <subcellularLocation>
        <location evidence="1">Membrane</location>
        <topology evidence="1">Multi-pass membrane protein</topology>
    </subcellularLocation>
</comment>
<dbReference type="Proteomes" id="UP000247498">
    <property type="component" value="Unassembled WGS sequence"/>
</dbReference>
<dbReference type="GO" id="GO:0015360">
    <property type="term" value="F:acetate:proton symporter activity"/>
    <property type="evidence" value="ECO:0007669"/>
    <property type="project" value="TreeGrafter"/>
</dbReference>
<dbReference type="AlphaFoldDB" id="A0A2V0NNQ0"/>
<keyword evidence="4 6" id="KW-1133">Transmembrane helix</keyword>
<dbReference type="InterPro" id="IPR000791">
    <property type="entry name" value="Gpr1/Fun34/SatP-like"/>
</dbReference>
<feature type="transmembrane region" description="Helical" evidence="6">
    <location>
        <begin position="92"/>
        <end position="111"/>
    </location>
</feature>
<dbReference type="PANTHER" id="PTHR30178">
    <property type="entry name" value="INNER MEMBRANE PROTEIN YAAH"/>
    <property type="match status" value="1"/>
</dbReference>
<proteinExistence type="inferred from homology"/>
<evidence type="ECO:0000256" key="6">
    <source>
        <dbReference type="SAM" id="Phobius"/>
    </source>
</evidence>
<evidence type="ECO:0008006" key="9">
    <source>
        <dbReference type="Google" id="ProtNLM"/>
    </source>
</evidence>
<dbReference type="NCBIfam" id="NF038013">
    <property type="entry name" value="AceTr_1"/>
    <property type="match status" value="1"/>
</dbReference>
<dbReference type="InParanoid" id="A0A2V0NNQ0"/>
<name>A0A2V0NNQ0_9CHLO</name>
<sequence length="222" mass="23856">MAHSKKDTKGVPDIEAANYPDPAPRAPVWSQAIGNPAPLGLLAFGMTTFFLMSVDALWSGKVFVGAVMGYAYAYGGFAQMVAGVLELLKGNTFAGTAFFSYGSFWIAWAFINTMTRLHGPVGFTPDNGFKVGQCIMLATWGCFTFGFFVPTLRKNACLMVVFGSLSVTFWLLAAGVWNTVVNHAAGYVGAFCGLSAIYTAFAEIYDESLGIRFPGLAPVRFI</sequence>
<reference evidence="7 8" key="1">
    <citation type="journal article" date="2018" name="Sci. Rep.">
        <title>Raphidocelis subcapitata (=Pseudokirchneriella subcapitata) provides an insight into genome evolution and environmental adaptations in the Sphaeropleales.</title>
        <authorList>
            <person name="Suzuki S."/>
            <person name="Yamaguchi H."/>
            <person name="Nakajima N."/>
            <person name="Kawachi M."/>
        </authorList>
    </citation>
    <scope>NUCLEOTIDE SEQUENCE [LARGE SCALE GENOMIC DNA]</scope>
    <source>
        <strain evidence="7 8">NIES-35</strain>
    </source>
</reference>
<evidence type="ECO:0000256" key="2">
    <source>
        <dbReference type="ARBA" id="ARBA00005587"/>
    </source>
</evidence>
<comment type="similarity">
    <text evidence="2">Belongs to the acetate uptake transporter (AceTr) (TC 2.A.96) family.</text>
</comment>
<dbReference type="PROSITE" id="PS01114">
    <property type="entry name" value="GPR1_FUN34_YAAH"/>
    <property type="match status" value="1"/>
</dbReference>
<dbReference type="Pfam" id="PF01184">
    <property type="entry name" value="Gpr1_Fun34_YaaH"/>
    <property type="match status" value="1"/>
</dbReference>
<comment type="caution">
    <text evidence="7">The sequence shown here is derived from an EMBL/GenBank/DDBJ whole genome shotgun (WGS) entry which is preliminary data.</text>
</comment>
<accession>A0A2V0NNQ0</accession>
<dbReference type="GO" id="GO:0005886">
    <property type="term" value="C:plasma membrane"/>
    <property type="evidence" value="ECO:0007669"/>
    <property type="project" value="TreeGrafter"/>
</dbReference>
<organism evidence="7 8">
    <name type="scientific">Raphidocelis subcapitata</name>
    <dbReference type="NCBI Taxonomy" id="307507"/>
    <lineage>
        <taxon>Eukaryota</taxon>
        <taxon>Viridiplantae</taxon>
        <taxon>Chlorophyta</taxon>
        <taxon>core chlorophytes</taxon>
        <taxon>Chlorophyceae</taxon>
        <taxon>CS clade</taxon>
        <taxon>Sphaeropleales</taxon>
        <taxon>Selenastraceae</taxon>
        <taxon>Raphidocelis</taxon>
    </lineage>
</organism>
<keyword evidence="3 6" id="KW-0812">Transmembrane</keyword>
<dbReference type="GO" id="GO:0071422">
    <property type="term" value="P:succinate transmembrane transport"/>
    <property type="evidence" value="ECO:0007669"/>
    <property type="project" value="TreeGrafter"/>
</dbReference>
<feature type="transmembrane region" description="Helical" evidence="6">
    <location>
        <begin position="39"/>
        <end position="58"/>
    </location>
</feature>
<dbReference type="EMBL" id="BDRX01000008">
    <property type="protein sequence ID" value="GBF89196.1"/>
    <property type="molecule type" value="Genomic_DNA"/>
</dbReference>
<keyword evidence="5 6" id="KW-0472">Membrane</keyword>
<gene>
    <name evidence="7" type="ORF">Rsub_01913</name>
</gene>
<feature type="transmembrane region" description="Helical" evidence="6">
    <location>
        <begin position="64"/>
        <end position="85"/>
    </location>
</feature>
<dbReference type="OrthoDB" id="2013617at2759"/>
<evidence type="ECO:0000256" key="5">
    <source>
        <dbReference type="ARBA" id="ARBA00023136"/>
    </source>
</evidence>
<feature type="transmembrane region" description="Helical" evidence="6">
    <location>
        <begin position="131"/>
        <end position="149"/>
    </location>
</feature>
<evidence type="ECO:0000313" key="8">
    <source>
        <dbReference type="Proteomes" id="UP000247498"/>
    </source>
</evidence>
<evidence type="ECO:0000313" key="7">
    <source>
        <dbReference type="EMBL" id="GBF89196.1"/>
    </source>
</evidence>
<protein>
    <recommendedName>
        <fullName evidence="9">GPR1 FUN34 yaaH family protein</fullName>
    </recommendedName>
</protein>
<evidence type="ECO:0000256" key="3">
    <source>
        <dbReference type="ARBA" id="ARBA00022692"/>
    </source>
</evidence>